<evidence type="ECO:0000256" key="3">
    <source>
        <dbReference type="SAM" id="MobiDB-lite"/>
    </source>
</evidence>
<accession>A0ABP6T3N1</accession>
<dbReference type="PRINTS" id="PR00941">
    <property type="entry name" value="CDATPASE"/>
</dbReference>
<dbReference type="CDD" id="cd00371">
    <property type="entry name" value="HMA"/>
    <property type="match status" value="1"/>
</dbReference>
<proteinExistence type="predicted"/>
<dbReference type="PROSITE" id="PS01047">
    <property type="entry name" value="HMA_1"/>
    <property type="match status" value="1"/>
</dbReference>
<evidence type="ECO:0000313" key="5">
    <source>
        <dbReference type="EMBL" id="GAA3392369.1"/>
    </source>
</evidence>
<dbReference type="Pfam" id="PF00403">
    <property type="entry name" value="HMA"/>
    <property type="match status" value="1"/>
</dbReference>
<dbReference type="InterPro" id="IPR036163">
    <property type="entry name" value="HMA_dom_sf"/>
</dbReference>
<dbReference type="PROSITE" id="PS50846">
    <property type="entry name" value="HMA_2"/>
    <property type="match status" value="1"/>
</dbReference>
<feature type="region of interest" description="Disordered" evidence="3">
    <location>
        <begin position="1"/>
        <end position="21"/>
    </location>
</feature>
<dbReference type="SUPFAM" id="SSF55008">
    <property type="entry name" value="HMA, heavy metal-associated domain"/>
    <property type="match status" value="1"/>
</dbReference>
<evidence type="ECO:0000256" key="2">
    <source>
        <dbReference type="ARBA" id="ARBA00022967"/>
    </source>
</evidence>
<dbReference type="EMBL" id="BAAAYN010000037">
    <property type="protein sequence ID" value="GAA3392369.1"/>
    <property type="molecule type" value="Genomic_DNA"/>
</dbReference>
<dbReference type="Proteomes" id="UP001501676">
    <property type="component" value="Unassembled WGS sequence"/>
</dbReference>
<name>A0ABP6T3N1_9ACTN</name>
<sequence length="92" mass="9482">MAEAGVLELGRQPSAGGRREEEIDVATKTYTVTGMTCSHCVGSVSSEIKQIPGVTDVQVDLASGEVTVTSDQPVDEAAVAAAVDEAGYELAR</sequence>
<evidence type="ECO:0000259" key="4">
    <source>
        <dbReference type="PROSITE" id="PS50846"/>
    </source>
</evidence>
<feature type="domain" description="HMA" evidence="4">
    <location>
        <begin position="26"/>
        <end position="91"/>
    </location>
</feature>
<keyword evidence="6" id="KW-1185">Reference proteome</keyword>
<evidence type="ECO:0000256" key="1">
    <source>
        <dbReference type="ARBA" id="ARBA00022723"/>
    </source>
</evidence>
<protein>
    <recommendedName>
        <fullName evidence="4">HMA domain-containing protein</fullName>
    </recommendedName>
</protein>
<evidence type="ECO:0000313" key="6">
    <source>
        <dbReference type="Proteomes" id="UP001501676"/>
    </source>
</evidence>
<dbReference type="InterPro" id="IPR027256">
    <property type="entry name" value="P-typ_ATPase_IB"/>
</dbReference>
<comment type="caution">
    <text evidence="5">The sequence shown here is derived from an EMBL/GenBank/DDBJ whole genome shotgun (WGS) entry which is preliminary data.</text>
</comment>
<dbReference type="InterPro" id="IPR017969">
    <property type="entry name" value="Heavy-metal-associated_CS"/>
</dbReference>
<keyword evidence="2" id="KW-1278">Translocase</keyword>
<organism evidence="5 6">
    <name type="scientific">Cryptosporangium minutisporangium</name>
    <dbReference type="NCBI Taxonomy" id="113569"/>
    <lineage>
        <taxon>Bacteria</taxon>
        <taxon>Bacillati</taxon>
        <taxon>Actinomycetota</taxon>
        <taxon>Actinomycetes</taxon>
        <taxon>Cryptosporangiales</taxon>
        <taxon>Cryptosporangiaceae</taxon>
        <taxon>Cryptosporangium</taxon>
    </lineage>
</organism>
<dbReference type="InterPro" id="IPR006121">
    <property type="entry name" value="HMA_dom"/>
</dbReference>
<gene>
    <name evidence="5" type="ORF">GCM10020369_53790</name>
</gene>
<dbReference type="Gene3D" id="3.30.70.100">
    <property type="match status" value="1"/>
</dbReference>
<keyword evidence="1" id="KW-0479">Metal-binding</keyword>
<reference evidence="6" key="1">
    <citation type="journal article" date="2019" name="Int. J. Syst. Evol. Microbiol.">
        <title>The Global Catalogue of Microorganisms (GCM) 10K type strain sequencing project: providing services to taxonomists for standard genome sequencing and annotation.</title>
        <authorList>
            <consortium name="The Broad Institute Genomics Platform"/>
            <consortium name="The Broad Institute Genome Sequencing Center for Infectious Disease"/>
            <person name="Wu L."/>
            <person name="Ma J."/>
        </authorList>
    </citation>
    <scope>NUCLEOTIDE SEQUENCE [LARGE SCALE GENOMIC DNA]</scope>
    <source>
        <strain evidence="6">JCM 9458</strain>
    </source>
</reference>